<dbReference type="InterPro" id="IPR036890">
    <property type="entry name" value="HATPase_C_sf"/>
</dbReference>
<evidence type="ECO:0000259" key="13">
    <source>
        <dbReference type="Pfam" id="PF06580"/>
    </source>
</evidence>
<dbReference type="Gene3D" id="3.30.565.10">
    <property type="entry name" value="Histidine kinase-like ATPase, C-terminal domain"/>
    <property type="match status" value="1"/>
</dbReference>
<dbReference type="InterPro" id="IPR050640">
    <property type="entry name" value="Bact_2-comp_sensor_kinase"/>
</dbReference>
<dbReference type="GO" id="GO:0005524">
    <property type="term" value="F:ATP binding"/>
    <property type="evidence" value="ECO:0007669"/>
    <property type="project" value="UniProtKB-KW"/>
</dbReference>
<keyword evidence="10" id="KW-0902">Two-component regulatory system</keyword>
<accession>A0A7X4YM65</accession>
<keyword evidence="5" id="KW-0812">Transmembrane</keyword>
<keyword evidence="6" id="KW-0547">Nucleotide-binding</keyword>
<evidence type="ECO:0000256" key="8">
    <source>
        <dbReference type="ARBA" id="ARBA00022840"/>
    </source>
</evidence>
<evidence type="ECO:0000256" key="4">
    <source>
        <dbReference type="ARBA" id="ARBA00022679"/>
    </source>
</evidence>
<dbReference type="Pfam" id="PF06580">
    <property type="entry name" value="His_kinase"/>
    <property type="match status" value="1"/>
</dbReference>
<sequence>MEEYVKQWVEELHARRQRDESSRGGGQEGLQPYYRLLDMFMKTTGLNGSILKLNGEQLLPLAELQTGHPDFCKLIQESEVGRQRCFASDCFTTREAIAQEKAVICRCHAGLYDSAIPIMLHGSHVGAFITGQMLFEAPTDETVDEILELVSDLPADREDVRRAIAEVPVVPETQVTAITAFMQVLAASVSSSLRETEAVRREAELNRLLRDTELKMVQAKLQPHFLFNVLNLIAGQAMLEDAPRTNDAVIRLSRLLRDMVKSRQPVVTLRDELRFLETYMQLHCLRFEDRLRYEVDVADAALYDAPIPSLTLQLLAENAVKHGIEPKDGPCAVRVKAWRDGANINILMEDDGVGMRPEIVEGLGLENAGSAVPLSGITMLCRRMAIYYGDAFAFDILSSEGKGTAVTLAYPIDEGFPG</sequence>
<evidence type="ECO:0008006" key="17">
    <source>
        <dbReference type="Google" id="ProtNLM"/>
    </source>
</evidence>
<dbReference type="InterPro" id="IPR018771">
    <property type="entry name" value="PocR_dom"/>
</dbReference>
<keyword evidence="9" id="KW-1133">Transmembrane helix</keyword>
<evidence type="ECO:0000259" key="12">
    <source>
        <dbReference type="Pfam" id="PF02518"/>
    </source>
</evidence>
<organism evidence="15 16">
    <name type="scientific">Paenibacillus sacheonensis</name>
    <dbReference type="NCBI Taxonomy" id="742054"/>
    <lineage>
        <taxon>Bacteria</taxon>
        <taxon>Bacillati</taxon>
        <taxon>Bacillota</taxon>
        <taxon>Bacilli</taxon>
        <taxon>Bacillales</taxon>
        <taxon>Paenibacillaceae</taxon>
        <taxon>Paenibacillus</taxon>
    </lineage>
</organism>
<dbReference type="GO" id="GO:0005886">
    <property type="term" value="C:plasma membrane"/>
    <property type="evidence" value="ECO:0007669"/>
    <property type="project" value="UniProtKB-SubCell"/>
</dbReference>
<proteinExistence type="predicted"/>
<protein>
    <recommendedName>
        <fullName evidence="17">Histidine kinase</fullName>
    </recommendedName>
</protein>
<dbReference type="Proteomes" id="UP000558113">
    <property type="component" value="Unassembled WGS sequence"/>
</dbReference>
<evidence type="ECO:0000256" key="7">
    <source>
        <dbReference type="ARBA" id="ARBA00022777"/>
    </source>
</evidence>
<keyword evidence="11" id="KW-0472">Membrane</keyword>
<dbReference type="Pfam" id="PF10114">
    <property type="entry name" value="PocR"/>
    <property type="match status" value="1"/>
</dbReference>
<dbReference type="RefSeq" id="WP_161694712.1">
    <property type="nucleotide sequence ID" value="NZ_JAAAMU010000002.1"/>
</dbReference>
<comment type="caution">
    <text evidence="15">The sequence shown here is derived from an EMBL/GenBank/DDBJ whole genome shotgun (WGS) entry which is preliminary data.</text>
</comment>
<dbReference type="PANTHER" id="PTHR34220">
    <property type="entry name" value="SENSOR HISTIDINE KINASE YPDA"/>
    <property type="match status" value="1"/>
</dbReference>
<keyword evidence="7" id="KW-0418">Kinase</keyword>
<evidence type="ECO:0000256" key="3">
    <source>
        <dbReference type="ARBA" id="ARBA00022553"/>
    </source>
</evidence>
<evidence type="ECO:0000256" key="9">
    <source>
        <dbReference type="ARBA" id="ARBA00022989"/>
    </source>
</evidence>
<evidence type="ECO:0000313" key="15">
    <source>
        <dbReference type="EMBL" id="NBC68166.1"/>
    </source>
</evidence>
<dbReference type="GO" id="GO:0000155">
    <property type="term" value="F:phosphorelay sensor kinase activity"/>
    <property type="evidence" value="ECO:0007669"/>
    <property type="project" value="InterPro"/>
</dbReference>
<reference evidence="15 16" key="1">
    <citation type="submission" date="2020-01" db="EMBL/GenBank/DDBJ databases">
        <title>Paenibacillus soybeanensis sp. nov. isolated from the nodules of soybean (Glycine max(L.) Merr).</title>
        <authorList>
            <person name="Wang H."/>
        </authorList>
    </citation>
    <scope>NUCLEOTIDE SEQUENCE [LARGE SCALE GENOMIC DNA]</scope>
    <source>
        <strain evidence="15 16">DSM 23054</strain>
    </source>
</reference>
<dbReference type="InterPro" id="IPR003594">
    <property type="entry name" value="HATPase_dom"/>
</dbReference>
<evidence type="ECO:0000256" key="6">
    <source>
        <dbReference type="ARBA" id="ARBA00022741"/>
    </source>
</evidence>
<dbReference type="PANTHER" id="PTHR34220:SF11">
    <property type="entry name" value="SENSOR PROTEIN KINASE HPTS"/>
    <property type="match status" value="1"/>
</dbReference>
<keyword evidence="3" id="KW-0597">Phosphoprotein</keyword>
<feature type="domain" description="PocR" evidence="14">
    <location>
        <begin position="35"/>
        <end position="191"/>
    </location>
</feature>
<name>A0A7X4YM65_9BACL</name>
<keyword evidence="4" id="KW-0808">Transferase</keyword>
<dbReference type="SUPFAM" id="SSF55874">
    <property type="entry name" value="ATPase domain of HSP90 chaperone/DNA topoisomerase II/histidine kinase"/>
    <property type="match status" value="1"/>
</dbReference>
<dbReference type="OrthoDB" id="9776552at2"/>
<evidence type="ECO:0000256" key="2">
    <source>
        <dbReference type="ARBA" id="ARBA00022475"/>
    </source>
</evidence>
<keyword evidence="8" id="KW-0067">ATP-binding</keyword>
<keyword evidence="16" id="KW-1185">Reference proteome</keyword>
<feature type="domain" description="Histidine kinase/HSP90-like ATPase" evidence="12">
    <location>
        <begin position="312"/>
        <end position="412"/>
    </location>
</feature>
<evidence type="ECO:0000256" key="1">
    <source>
        <dbReference type="ARBA" id="ARBA00004651"/>
    </source>
</evidence>
<dbReference type="AlphaFoldDB" id="A0A7X4YM65"/>
<dbReference type="EMBL" id="JAAAMU010000002">
    <property type="protein sequence ID" value="NBC68166.1"/>
    <property type="molecule type" value="Genomic_DNA"/>
</dbReference>
<comment type="subcellular location">
    <subcellularLocation>
        <location evidence="1">Cell membrane</location>
        <topology evidence="1">Multi-pass membrane protein</topology>
    </subcellularLocation>
</comment>
<evidence type="ECO:0000256" key="10">
    <source>
        <dbReference type="ARBA" id="ARBA00023012"/>
    </source>
</evidence>
<evidence type="ECO:0000259" key="14">
    <source>
        <dbReference type="Pfam" id="PF10114"/>
    </source>
</evidence>
<keyword evidence="2" id="KW-1003">Cell membrane</keyword>
<dbReference type="InterPro" id="IPR010559">
    <property type="entry name" value="Sig_transdc_His_kin_internal"/>
</dbReference>
<evidence type="ECO:0000256" key="5">
    <source>
        <dbReference type="ARBA" id="ARBA00022692"/>
    </source>
</evidence>
<feature type="domain" description="Signal transduction histidine kinase internal region" evidence="13">
    <location>
        <begin position="212"/>
        <end position="291"/>
    </location>
</feature>
<evidence type="ECO:0000256" key="11">
    <source>
        <dbReference type="ARBA" id="ARBA00023136"/>
    </source>
</evidence>
<dbReference type="Pfam" id="PF02518">
    <property type="entry name" value="HATPase_c"/>
    <property type="match status" value="1"/>
</dbReference>
<evidence type="ECO:0000313" key="16">
    <source>
        <dbReference type="Proteomes" id="UP000558113"/>
    </source>
</evidence>
<gene>
    <name evidence="15" type="ORF">GT003_04040</name>
</gene>